<evidence type="ECO:0008006" key="4">
    <source>
        <dbReference type="Google" id="ProtNLM"/>
    </source>
</evidence>
<name>A0ABD2YA93_9GENT</name>
<reference evidence="2 3" key="1">
    <citation type="submission" date="2024-11" db="EMBL/GenBank/DDBJ databases">
        <title>A near-complete genome assembly of Cinchona calisaya.</title>
        <authorList>
            <person name="Lian D.C."/>
            <person name="Zhao X.W."/>
            <person name="Wei L."/>
        </authorList>
    </citation>
    <scope>NUCLEOTIDE SEQUENCE [LARGE SCALE GENOMIC DNA]</scope>
    <source>
        <tissue evidence="2">Nenye</tissue>
    </source>
</reference>
<dbReference type="Proteomes" id="UP001630127">
    <property type="component" value="Unassembled WGS sequence"/>
</dbReference>
<sequence>MMVVKEGEDLIRETCPKESKKLIIKGYHNQKRYKRQPKVDRKAQADISYCIENGAQWMKRKFEVQQKFSDEDNDTLINKKRGKLQLGKDNLDNQNNWVEGAIPNGVPHS</sequence>
<dbReference type="AlphaFoldDB" id="A0ABD2YA93"/>
<protein>
    <recommendedName>
        <fullName evidence="4">Transposase</fullName>
    </recommendedName>
</protein>
<keyword evidence="3" id="KW-1185">Reference proteome</keyword>
<feature type="region of interest" description="Disordered" evidence="1">
    <location>
        <begin position="87"/>
        <end position="109"/>
    </location>
</feature>
<accession>A0ABD2YA93</accession>
<comment type="caution">
    <text evidence="2">The sequence shown here is derived from an EMBL/GenBank/DDBJ whole genome shotgun (WGS) entry which is preliminary data.</text>
</comment>
<proteinExistence type="predicted"/>
<gene>
    <name evidence="2" type="ORF">ACH5RR_038040</name>
</gene>
<organism evidence="2 3">
    <name type="scientific">Cinchona calisaya</name>
    <dbReference type="NCBI Taxonomy" id="153742"/>
    <lineage>
        <taxon>Eukaryota</taxon>
        <taxon>Viridiplantae</taxon>
        <taxon>Streptophyta</taxon>
        <taxon>Embryophyta</taxon>
        <taxon>Tracheophyta</taxon>
        <taxon>Spermatophyta</taxon>
        <taxon>Magnoliopsida</taxon>
        <taxon>eudicotyledons</taxon>
        <taxon>Gunneridae</taxon>
        <taxon>Pentapetalae</taxon>
        <taxon>asterids</taxon>
        <taxon>lamiids</taxon>
        <taxon>Gentianales</taxon>
        <taxon>Rubiaceae</taxon>
        <taxon>Cinchonoideae</taxon>
        <taxon>Cinchoneae</taxon>
        <taxon>Cinchona</taxon>
    </lineage>
</organism>
<evidence type="ECO:0000313" key="3">
    <source>
        <dbReference type="Proteomes" id="UP001630127"/>
    </source>
</evidence>
<evidence type="ECO:0000256" key="1">
    <source>
        <dbReference type="SAM" id="MobiDB-lite"/>
    </source>
</evidence>
<dbReference type="EMBL" id="JBJUIK010000015">
    <property type="protein sequence ID" value="KAL3503591.1"/>
    <property type="molecule type" value="Genomic_DNA"/>
</dbReference>
<evidence type="ECO:0000313" key="2">
    <source>
        <dbReference type="EMBL" id="KAL3503591.1"/>
    </source>
</evidence>